<feature type="domain" description="Reverse transcriptase RNase H-like" evidence="7">
    <location>
        <begin position="1"/>
        <end position="54"/>
    </location>
</feature>
<dbReference type="InterPro" id="IPR041373">
    <property type="entry name" value="RT_RNaseH"/>
</dbReference>
<dbReference type="PANTHER" id="PTHR37984:SF8">
    <property type="entry name" value="CCHC-TYPE DOMAIN-CONTAINING PROTEIN"/>
    <property type="match status" value="1"/>
</dbReference>
<comment type="caution">
    <text evidence="9">The sequence shown here is derived from an EMBL/GenBank/DDBJ whole genome shotgun (WGS) entry which is preliminary data.</text>
</comment>
<evidence type="ECO:0000256" key="4">
    <source>
        <dbReference type="ARBA" id="ARBA00022759"/>
    </source>
</evidence>
<dbReference type="InterPro" id="IPR043502">
    <property type="entry name" value="DNA/RNA_pol_sf"/>
</dbReference>
<evidence type="ECO:0000313" key="10">
    <source>
        <dbReference type="Proteomes" id="UP000735302"/>
    </source>
</evidence>
<protein>
    <submittedName>
        <fullName evidence="9">Pol polyprotein</fullName>
    </submittedName>
</protein>
<dbReference type="GO" id="GO:0016787">
    <property type="term" value="F:hydrolase activity"/>
    <property type="evidence" value="ECO:0007669"/>
    <property type="project" value="UniProtKB-KW"/>
</dbReference>
<dbReference type="Pfam" id="PF17917">
    <property type="entry name" value="RT_RNaseH"/>
    <property type="match status" value="1"/>
</dbReference>
<organism evidence="9 10">
    <name type="scientific">Plakobranchus ocellatus</name>
    <dbReference type="NCBI Taxonomy" id="259542"/>
    <lineage>
        <taxon>Eukaryota</taxon>
        <taxon>Metazoa</taxon>
        <taxon>Spiralia</taxon>
        <taxon>Lophotrochozoa</taxon>
        <taxon>Mollusca</taxon>
        <taxon>Gastropoda</taxon>
        <taxon>Heterobranchia</taxon>
        <taxon>Euthyneura</taxon>
        <taxon>Panpulmonata</taxon>
        <taxon>Sacoglossa</taxon>
        <taxon>Placobranchoidea</taxon>
        <taxon>Plakobranchidae</taxon>
        <taxon>Plakobranchus</taxon>
    </lineage>
</organism>
<dbReference type="GO" id="GO:0004519">
    <property type="term" value="F:endonuclease activity"/>
    <property type="evidence" value="ECO:0007669"/>
    <property type="project" value="UniProtKB-KW"/>
</dbReference>
<evidence type="ECO:0000256" key="2">
    <source>
        <dbReference type="ARBA" id="ARBA00022695"/>
    </source>
</evidence>
<accession>A0AAV4D073</accession>
<keyword evidence="5" id="KW-0378">Hydrolase</keyword>
<gene>
    <name evidence="9" type="ORF">PoB_006403800</name>
</gene>
<dbReference type="EMBL" id="BLXT01007246">
    <property type="protein sequence ID" value="GFO37533.1"/>
    <property type="molecule type" value="Genomic_DNA"/>
</dbReference>
<dbReference type="Gene3D" id="1.10.340.70">
    <property type="match status" value="1"/>
</dbReference>
<dbReference type="InterPro" id="IPR041588">
    <property type="entry name" value="Integrase_H2C2"/>
</dbReference>
<keyword evidence="2" id="KW-0548">Nucleotidyltransferase</keyword>
<dbReference type="PANTHER" id="PTHR37984">
    <property type="entry name" value="PROTEIN CBG26694"/>
    <property type="match status" value="1"/>
</dbReference>
<keyword evidence="10" id="KW-1185">Reference proteome</keyword>
<sequence>MAAIVHACKKFHCYVFGNEVTVFTDHKPLEQIFKKQLLSAPIRLQRMLLALQWYDLKVNYKKGKDMQLPDTLSKAYLEDVEQEIDLSQITVSEFLNISDEKYRLFQDRTAEELKKLHDIILQGWPERKRDVPREVQQYYESRCELNTVDGIIYKSLRIVVPPSLRKYAMDLIHKSHMGMVKCKQRGREVFFWPSMNEEIKQKVKNCQVCATVQNRQQTEPLNYTKLPRFPFSEISADSFSHNNF</sequence>
<name>A0AAV4D073_9GAST</name>
<feature type="domain" description="Integrase zinc-binding" evidence="8">
    <location>
        <begin position="160"/>
        <end position="214"/>
    </location>
</feature>
<evidence type="ECO:0000256" key="5">
    <source>
        <dbReference type="ARBA" id="ARBA00022801"/>
    </source>
</evidence>
<evidence type="ECO:0000256" key="6">
    <source>
        <dbReference type="ARBA" id="ARBA00022918"/>
    </source>
</evidence>
<keyword evidence="1" id="KW-0808">Transferase</keyword>
<evidence type="ECO:0000259" key="8">
    <source>
        <dbReference type="Pfam" id="PF17921"/>
    </source>
</evidence>
<reference evidence="9 10" key="1">
    <citation type="journal article" date="2021" name="Elife">
        <title>Chloroplast acquisition without the gene transfer in kleptoplastic sea slugs, Plakobranchus ocellatus.</title>
        <authorList>
            <person name="Maeda T."/>
            <person name="Takahashi S."/>
            <person name="Yoshida T."/>
            <person name="Shimamura S."/>
            <person name="Takaki Y."/>
            <person name="Nagai Y."/>
            <person name="Toyoda A."/>
            <person name="Suzuki Y."/>
            <person name="Arimoto A."/>
            <person name="Ishii H."/>
            <person name="Satoh N."/>
            <person name="Nishiyama T."/>
            <person name="Hasebe M."/>
            <person name="Maruyama T."/>
            <person name="Minagawa J."/>
            <person name="Obokata J."/>
            <person name="Shigenobu S."/>
        </authorList>
    </citation>
    <scope>NUCLEOTIDE SEQUENCE [LARGE SCALE GENOMIC DNA]</scope>
</reference>
<dbReference type="GO" id="GO:0003964">
    <property type="term" value="F:RNA-directed DNA polymerase activity"/>
    <property type="evidence" value="ECO:0007669"/>
    <property type="project" value="UniProtKB-KW"/>
</dbReference>
<proteinExistence type="predicted"/>
<dbReference type="AlphaFoldDB" id="A0AAV4D073"/>
<dbReference type="FunFam" id="1.10.340.70:FF:000003">
    <property type="entry name" value="Protein CBG25708"/>
    <property type="match status" value="1"/>
</dbReference>
<dbReference type="InterPro" id="IPR050951">
    <property type="entry name" value="Retrovirus_Pol_polyprotein"/>
</dbReference>
<evidence type="ECO:0000256" key="1">
    <source>
        <dbReference type="ARBA" id="ARBA00022679"/>
    </source>
</evidence>
<dbReference type="Proteomes" id="UP000735302">
    <property type="component" value="Unassembled WGS sequence"/>
</dbReference>
<keyword evidence="6" id="KW-0695">RNA-directed DNA polymerase</keyword>
<dbReference type="Pfam" id="PF17921">
    <property type="entry name" value="Integrase_H2C2"/>
    <property type="match status" value="1"/>
</dbReference>
<keyword evidence="4" id="KW-0255">Endonuclease</keyword>
<evidence type="ECO:0000259" key="7">
    <source>
        <dbReference type="Pfam" id="PF17917"/>
    </source>
</evidence>
<evidence type="ECO:0000256" key="3">
    <source>
        <dbReference type="ARBA" id="ARBA00022722"/>
    </source>
</evidence>
<dbReference type="SUPFAM" id="SSF56672">
    <property type="entry name" value="DNA/RNA polymerases"/>
    <property type="match status" value="1"/>
</dbReference>
<keyword evidence="3" id="KW-0540">Nuclease</keyword>
<evidence type="ECO:0000313" key="9">
    <source>
        <dbReference type="EMBL" id="GFO37533.1"/>
    </source>
</evidence>